<dbReference type="InterPro" id="IPR050194">
    <property type="entry name" value="Glycosyltransferase_grp1"/>
</dbReference>
<dbReference type="EMBL" id="BLPF01000001">
    <property type="protein sequence ID" value="GFJ78031.1"/>
    <property type="molecule type" value="Genomic_DNA"/>
</dbReference>
<name>A0A6V8K6I4_9ACTN</name>
<reference evidence="1 2" key="2">
    <citation type="submission" date="2020-03" db="EMBL/GenBank/DDBJ databases">
        <authorList>
            <person name="Ichikawa N."/>
            <person name="Kimura A."/>
            <person name="Kitahashi Y."/>
            <person name="Uohara A."/>
        </authorList>
    </citation>
    <scope>NUCLEOTIDE SEQUENCE [LARGE SCALE GENOMIC DNA]</scope>
    <source>
        <strain evidence="1 2">NBRC 108639</strain>
    </source>
</reference>
<dbReference type="Gene3D" id="3.40.50.2000">
    <property type="entry name" value="Glycogen Phosphorylase B"/>
    <property type="match status" value="1"/>
</dbReference>
<dbReference type="GO" id="GO:0016757">
    <property type="term" value="F:glycosyltransferase activity"/>
    <property type="evidence" value="ECO:0007669"/>
    <property type="project" value="TreeGrafter"/>
</dbReference>
<dbReference type="SUPFAM" id="SSF53756">
    <property type="entry name" value="UDP-Glycosyltransferase/glycogen phosphorylase"/>
    <property type="match status" value="1"/>
</dbReference>
<reference evidence="1 2" key="1">
    <citation type="submission" date="2020-03" db="EMBL/GenBank/DDBJ databases">
        <title>Whole genome shotgun sequence of Phytohabitans houttuyneae NBRC 108639.</title>
        <authorList>
            <person name="Komaki H."/>
            <person name="Tamura T."/>
        </authorList>
    </citation>
    <scope>NUCLEOTIDE SEQUENCE [LARGE SCALE GENOMIC DNA]</scope>
    <source>
        <strain evidence="1 2">NBRC 108639</strain>
    </source>
</reference>
<comment type="caution">
    <text evidence="1">The sequence shown here is derived from an EMBL/GenBank/DDBJ whole genome shotgun (WGS) entry which is preliminary data.</text>
</comment>
<proteinExistence type="predicted"/>
<dbReference type="AlphaFoldDB" id="A0A6V8K6I4"/>
<dbReference type="Proteomes" id="UP000482800">
    <property type="component" value="Unassembled WGS sequence"/>
</dbReference>
<sequence>MLGRLAPVDLVHLTHFSRTGLAFLDQPPLRHVPLVATLTDYTAVCADYQMVHRRTGDECAAPVPAEDCANCLATHPDGAAPSAAEVAGWRHRNLRLLNDRCRAVWVQTPHQGRVLVRAGLRKSLIVRDRAEYDIPAHWGPAPRSAPVVLFVGRASPEKGLHVLLEAFRQWAGAARLVVVTSADDPAYEARLRERAAADPRVEWRPPLRRGDLGALLAGAGALAVPSQWPENYPMVVHYARALGVPVVCSSVPSMEHLGQRDGVWLVDRRDDPRAWVDALDAVLSGPAGAREDRTGQFRAAYKQFVDEIAGVYATVLAGR</sequence>
<accession>A0A6V8K6I4</accession>
<organism evidence="1 2">
    <name type="scientific">Phytohabitans houttuyneae</name>
    <dbReference type="NCBI Taxonomy" id="1076126"/>
    <lineage>
        <taxon>Bacteria</taxon>
        <taxon>Bacillati</taxon>
        <taxon>Actinomycetota</taxon>
        <taxon>Actinomycetes</taxon>
        <taxon>Micromonosporales</taxon>
        <taxon>Micromonosporaceae</taxon>
    </lineage>
</organism>
<keyword evidence="2" id="KW-1185">Reference proteome</keyword>
<dbReference type="RefSeq" id="WP_173055781.1">
    <property type="nucleotide sequence ID" value="NZ_BLPF01000001.1"/>
</dbReference>
<protein>
    <recommendedName>
        <fullName evidence="3">Glycosyl transferase family 1 domain-containing protein</fullName>
    </recommendedName>
</protein>
<evidence type="ECO:0000313" key="1">
    <source>
        <dbReference type="EMBL" id="GFJ78031.1"/>
    </source>
</evidence>
<gene>
    <name evidence="1" type="ORF">Phou_022110</name>
</gene>
<evidence type="ECO:0000313" key="2">
    <source>
        <dbReference type="Proteomes" id="UP000482800"/>
    </source>
</evidence>
<dbReference type="PANTHER" id="PTHR45947:SF13">
    <property type="entry name" value="TRANSFERASE"/>
    <property type="match status" value="1"/>
</dbReference>
<evidence type="ECO:0008006" key="3">
    <source>
        <dbReference type="Google" id="ProtNLM"/>
    </source>
</evidence>
<dbReference type="PANTHER" id="PTHR45947">
    <property type="entry name" value="SULFOQUINOVOSYL TRANSFERASE SQD2"/>
    <property type="match status" value="1"/>
</dbReference>
<dbReference type="Pfam" id="PF13692">
    <property type="entry name" value="Glyco_trans_1_4"/>
    <property type="match status" value="1"/>
</dbReference>